<evidence type="ECO:0000313" key="2">
    <source>
        <dbReference type="Proteomes" id="UP001056120"/>
    </source>
</evidence>
<dbReference type="Proteomes" id="UP001056120">
    <property type="component" value="Linkage Group LG18"/>
</dbReference>
<accession>A0ACB9E6D3</accession>
<evidence type="ECO:0000313" key="1">
    <source>
        <dbReference type="EMBL" id="KAI3754514.1"/>
    </source>
</evidence>
<organism evidence="1 2">
    <name type="scientific">Smallanthus sonchifolius</name>
    <dbReference type="NCBI Taxonomy" id="185202"/>
    <lineage>
        <taxon>Eukaryota</taxon>
        <taxon>Viridiplantae</taxon>
        <taxon>Streptophyta</taxon>
        <taxon>Embryophyta</taxon>
        <taxon>Tracheophyta</taxon>
        <taxon>Spermatophyta</taxon>
        <taxon>Magnoliopsida</taxon>
        <taxon>eudicotyledons</taxon>
        <taxon>Gunneridae</taxon>
        <taxon>Pentapetalae</taxon>
        <taxon>asterids</taxon>
        <taxon>campanulids</taxon>
        <taxon>Asterales</taxon>
        <taxon>Asteraceae</taxon>
        <taxon>Asteroideae</taxon>
        <taxon>Heliantheae alliance</taxon>
        <taxon>Millerieae</taxon>
        <taxon>Smallanthus</taxon>
    </lineage>
</organism>
<name>A0ACB9E6D3_9ASTR</name>
<protein>
    <submittedName>
        <fullName evidence="1">Uncharacterized protein</fullName>
    </submittedName>
</protein>
<reference evidence="1 2" key="2">
    <citation type="journal article" date="2022" name="Mol. Ecol. Resour.">
        <title>The genomes of chicory, endive, great burdock and yacon provide insights into Asteraceae paleo-polyploidization history and plant inulin production.</title>
        <authorList>
            <person name="Fan W."/>
            <person name="Wang S."/>
            <person name="Wang H."/>
            <person name="Wang A."/>
            <person name="Jiang F."/>
            <person name="Liu H."/>
            <person name="Zhao H."/>
            <person name="Xu D."/>
            <person name="Zhang Y."/>
        </authorList>
    </citation>
    <scope>NUCLEOTIDE SEQUENCE [LARGE SCALE GENOMIC DNA]</scope>
    <source>
        <strain evidence="2">cv. Yunnan</strain>
        <tissue evidence="1">Leaves</tissue>
    </source>
</reference>
<proteinExistence type="predicted"/>
<comment type="caution">
    <text evidence="1">The sequence shown here is derived from an EMBL/GenBank/DDBJ whole genome shotgun (WGS) entry which is preliminary data.</text>
</comment>
<keyword evidence="2" id="KW-1185">Reference proteome</keyword>
<sequence length="102" mass="11405">MGKAPMPKGGSSRQSIYHFKCLTLFCALIFFHSSSNPPPKRHSRPPISLSRELSLDLNFRSKSSWLPSSIYGHKSVFTYSVPITDSLFPVVAANNHSLNLNR</sequence>
<gene>
    <name evidence="1" type="ORF">L1987_54298</name>
</gene>
<reference evidence="2" key="1">
    <citation type="journal article" date="2022" name="Mol. Ecol. Resour.">
        <title>The genomes of chicory, endive, great burdock and yacon provide insights into Asteraceae palaeo-polyploidization history and plant inulin production.</title>
        <authorList>
            <person name="Fan W."/>
            <person name="Wang S."/>
            <person name="Wang H."/>
            <person name="Wang A."/>
            <person name="Jiang F."/>
            <person name="Liu H."/>
            <person name="Zhao H."/>
            <person name="Xu D."/>
            <person name="Zhang Y."/>
        </authorList>
    </citation>
    <scope>NUCLEOTIDE SEQUENCE [LARGE SCALE GENOMIC DNA]</scope>
    <source>
        <strain evidence="2">cv. Yunnan</strain>
    </source>
</reference>
<dbReference type="EMBL" id="CM042035">
    <property type="protein sequence ID" value="KAI3754514.1"/>
    <property type="molecule type" value="Genomic_DNA"/>
</dbReference>